<dbReference type="SUPFAM" id="SSF55486">
    <property type="entry name" value="Metalloproteases ('zincins'), catalytic domain"/>
    <property type="match status" value="1"/>
</dbReference>
<feature type="non-terminal residue" evidence="2">
    <location>
        <position position="1"/>
    </location>
</feature>
<name>A0ABV0WZ28_9TELE</name>
<organism evidence="2 3">
    <name type="scientific">Xenotaenia resolanae</name>
    <dbReference type="NCBI Taxonomy" id="208358"/>
    <lineage>
        <taxon>Eukaryota</taxon>
        <taxon>Metazoa</taxon>
        <taxon>Chordata</taxon>
        <taxon>Craniata</taxon>
        <taxon>Vertebrata</taxon>
        <taxon>Euteleostomi</taxon>
        <taxon>Actinopterygii</taxon>
        <taxon>Neopterygii</taxon>
        <taxon>Teleostei</taxon>
        <taxon>Neoteleostei</taxon>
        <taxon>Acanthomorphata</taxon>
        <taxon>Ovalentaria</taxon>
        <taxon>Atherinomorphae</taxon>
        <taxon>Cyprinodontiformes</taxon>
        <taxon>Goodeidae</taxon>
        <taxon>Xenotaenia</taxon>
    </lineage>
</organism>
<keyword evidence="1" id="KW-0472">Membrane</keyword>
<keyword evidence="1" id="KW-1133">Transmembrane helix</keyword>
<comment type="caution">
    <text evidence="2">The sequence shown here is derived from an EMBL/GenBank/DDBJ whole genome shotgun (WGS) entry which is preliminary data.</text>
</comment>
<protein>
    <submittedName>
        <fullName evidence="2">Uncharacterized protein</fullName>
    </submittedName>
</protein>
<evidence type="ECO:0000313" key="2">
    <source>
        <dbReference type="EMBL" id="MEQ2274344.1"/>
    </source>
</evidence>
<feature type="transmembrane region" description="Helical" evidence="1">
    <location>
        <begin position="78"/>
        <end position="100"/>
    </location>
</feature>
<dbReference type="EMBL" id="JAHRIM010076893">
    <property type="protein sequence ID" value="MEQ2274344.1"/>
    <property type="molecule type" value="Genomic_DNA"/>
</dbReference>
<gene>
    <name evidence="2" type="ORF">XENORESO_018943</name>
</gene>
<evidence type="ECO:0000256" key="1">
    <source>
        <dbReference type="SAM" id="Phobius"/>
    </source>
</evidence>
<reference evidence="2 3" key="1">
    <citation type="submission" date="2021-06" db="EMBL/GenBank/DDBJ databases">
        <authorList>
            <person name="Palmer J.M."/>
        </authorList>
    </citation>
    <scope>NUCLEOTIDE SEQUENCE [LARGE SCALE GENOMIC DNA]</scope>
    <source>
        <strain evidence="2 3">XR_2019</strain>
        <tissue evidence="2">Muscle</tissue>
    </source>
</reference>
<dbReference type="Proteomes" id="UP001444071">
    <property type="component" value="Unassembled WGS sequence"/>
</dbReference>
<accession>A0ABV0WZ28</accession>
<keyword evidence="3" id="KW-1185">Reference proteome</keyword>
<proteinExistence type="predicted"/>
<evidence type="ECO:0000313" key="3">
    <source>
        <dbReference type="Proteomes" id="UP001444071"/>
    </source>
</evidence>
<keyword evidence="1" id="KW-0812">Transmembrane</keyword>
<sequence length="103" mass="11068">VSCSSQGLTVYVQDSSFLCSLKGQLLSVSVRVNDWVYNGVLVCPACTDFCDDCPLPHQLLPINTSRSNPIDPCSCSPGLAITLWLLLLNMLPLVAGLLICHCS</sequence>